<proteinExistence type="predicted"/>
<evidence type="ECO:0000256" key="1">
    <source>
        <dbReference type="SAM" id="SignalP"/>
    </source>
</evidence>
<organism evidence="2 3">
    <name type="scientific">Paenibacillus qinlingensis</name>
    <dbReference type="NCBI Taxonomy" id="1837343"/>
    <lineage>
        <taxon>Bacteria</taxon>
        <taxon>Bacillati</taxon>
        <taxon>Bacillota</taxon>
        <taxon>Bacilli</taxon>
        <taxon>Bacillales</taxon>
        <taxon>Paenibacillaceae</taxon>
        <taxon>Paenibacillus</taxon>
    </lineage>
</organism>
<evidence type="ECO:0000313" key="3">
    <source>
        <dbReference type="Proteomes" id="UP001267290"/>
    </source>
</evidence>
<protein>
    <submittedName>
        <fullName evidence="2">TolB protein</fullName>
    </submittedName>
</protein>
<dbReference type="RefSeq" id="WP_310226279.1">
    <property type="nucleotide sequence ID" value="NZ_JAVDSB010000002.1"/>
</dbReference>
<gene>
    <name evidence="2" type="ORF">J2736_002185</name>
</gene>
<reference evidence="2 3" key="1">
    <citation type="submission" date="2023-07" db="EMBL/GenBank/DDBJ databases">
        <title>Sorghum-associated microbial communities from plants grown in Nebraska, USA.</title>
        <authorList>
            <person name="Schachtman D."/>
        </authorList>
    </citation>
    <scope>NUCLEOTIDE SEQUENCE [LARGE SCALE GENOMIC DNA]</scope>
    <source>
        <strain evidence="2 3">CC258</strain>
    </source>
</reference>
<dbReference type="SUPFAM" id="SSF82171">
    <property type="entry name" value="DPP6 N-terminal domain-like"/>
    <property type="match status" value="1"/>
</dbReference>
<comment type="caution">
    <text evidence="2">The sequence shown here is derived from an EMBL/GenBank/DDBJ whole genome shotgun (WGS) entry which is preliminary data.</text>
</comment>
<dbReference type="Gene3D" id="2.120.10.30">
    <property type="entry name" value="TolB, C-terminal domain"/>
    <property type="match status" value="1"/>
</dbReference>
<keyword evidence="1" id="KW-0732">Signal</keyword>
<accession>A0ABU1NU41</accession>
<dbReference type="PROSITE" id="PS51257">
    <property type="entry name" value="PROKAR_LIPOPROTEIN"/>
    <property type="match status" value="1"/>
</dbReference>
<feature type="chain" id="PRO_5045921434" evidence="1">
    <location>
        <begin position="25"/>
        <end position="369"/>
    </location>
</feature>
<feature type="signal peptide" evidence="1">
    <location>
        <begin position="1"/>
        <end position="24"/>
    </location>
</feature>
<dbReference type="Proteomes" id="UP001267290">
    <property type="component" value="Unassembled WGS sequence"/>
</dbReference>
<evidence type="ECO:0000313" key="2">
    <source>
        <dbReference type="EMBL" id="MDR6550998.1"/>
    </source>
</evidence>
<dbReference type="EMBL" id="JAVDSB010000002">
    <property type="protein sequence ID" value="MDR6550998.1"/>
    <property type="molecule type" value="Genomic_DNA"/>
</dbReference>
<name>A0ABU1NU41_9BACL</name>
<sequence length="369" mass="40359">MIRTTTTMKLIPILAAACMLAACTAEDKGPRSSSIPNITVVNDAKSPAGEPSVSIDNLLHLDHTEIMDWVDNNTIIVSKENESLGKIALAEQADSYPRSLYLYDLTTRQYKLLQQRKNTHFGGAVLSPDKKSLLYSEYSVGDPVYSVMNMQTMTTFRLTGGSIGGAISAKWADSETIIGASYNGGAYTATTDGKITALNKLDERGLFIVEKVGDTLYYNTQSNASLKALNLVTQEQTSLNLNNVTNVLPSPDGRQMLILQAEGSRTNLLLHDIKGNSHKTIAKGTELSGISWSPDQRIIAYGLKGDVSGASVKGLYLYDMLTDKSTRIAVDVEPITTSWSPSSERLVYTEWHTKPYRSAIVEINYSLQK</sequence>
<dbReference type="InterPro" id="IPR011042">
    <property type="entry name" value="6-blade_b-propeller_TolB-like"/>
</dbReference>
<dbReference type="PANTHER" id="PTHR36842">
    <property type="entry name" value="PROTEIN TOLB HOMOLOG"/>
    <property type="match status" value="1"/>
</dbReference>
<keyword evidence="3" id="KW-1185">Reference proteome</keyword>